<keyword evidence="2" id="KW-1185">Reference proteome</keyword>
<dbReference type="EMBL" id="JBHTAP010000001">
    <property type="protein sequence ID" value="MFC7234841.1"/>
    <property type="molecule type" value="Genomic_DNA"/>
</dbReference>
<sequence length="134" mass="14497">MRVWLADGDDLRGVTGVTSVGRSVGKYVAWADGERAASAPEFLRATDFDPFTVGIRVGPVARESVSDAVERDRSLDLSGDRLTVTDVVAVERALDRYPDAFERLFPEVSAGVVVERRGGDRLAVEGELVEVSSE</sequence>
<proteinExistence type="predicted"/>
<evidence type="ECO:0008006" key="3">
    <source>
        <dbReference type="Google" id="ProtNLM"/>
    </source>
</evidence>
<gene>
    <name evidence="1" type="ORF">ACFQJ4_05850</name>
</gene>
<protein>
    <recommendedName>
        <fullName evidence="3">MOSC domain-containing protein</fullName>
    </recommendedName>
</protein>
<dbReference type="RefSeq" id="WP_276235863.1">
    <property type="nucleotide sequence ID" value="NZ_CP119802.1"/>
</dbReference>
<reference evidence="1 2" key="1">
    <citation type="journal article" date="2019" name="Int. J. Syst. Evol. Microbiol.">
        <title>The Global Catalogue of Microorganisms (GCM) 10K type strain sequencing project: providing services to taxonomists for standard genome sequencing and annotation.</title>
        <authorList>
            <consortium name="The Broad Institute Genomics Platform"/>
            <consortium name="The Broad Institute Genome Sequencing Center for Infectious Disease"/>
            <person name="Wu L."/>
            <person name="Ma J."/>
        </authorList>
    </citation>
    <scope>NUCLEOTIDE SEQUENCE [LARGE SCALE GENOMIC DNA]</scope>
    <source>
        <strain evidence="1 2">DT85</strain>
    </source>
</reference>
<comment type="caution">
    <text evidence="1">The sequence shown here is derived from an EMBL/GenBank/DDBJ whole genome shotgun (WGS) entry which is preliminary data.</text>
</comment>
<organism evidence="1 2">
    <name type="scientific">Halosegnis marinus</name>
    <dbReference type="NCBI Taxonomy" id="3034023"/>
    <lineage>
        <taxon>Archaea</taxon>
        <taxon>Methanobacteriati</taxon>
        <taxon>Methanobacteriota</taxon>
        <taxon>Stenosarchaea group</taxon>
        <taxon>Halobacteria</taxon>
        <taxon>Halobacteriales</taxon>
        <taxon>Natronomonadaceae</taxon>
        <taxon>Halosegnis</taxon>
    </lineage>
</organism>
<evidence type="ECO:0000313" key="1">
    <source>
        <dbReference type="EMBL" id="MFC7234841.1"/>
    </source>
</evidence>
<name>A0ABD5ZMR0_9EURY</name>
<dbReference type="GeneID" id="79266513"/>
<dbReference type="Proteomes" id="UP001596398">
    <property type="component" value="Unassembled WGS sequence"/>
</dbReference>
<dbReference type="AlphaFoldDB" id="A0ABD5ZMR0"/>
<evidence type="ECO:0000313" key="2">
    <source>
        <dbReference type="Proteomes" id="UP001596398"/>
    </source>
</evidence>
<accession>A0ABD5ZMR0</accession>